<dbReference type="OrthoDB" id="75724at2759"/>
<evidence type="ECO:0000256" key="1">
    <source>
        <dbReference type="ARBA" id="ARBA00004211"/>
    </source>
</evidence>
<feature type="domain" description="MSP" evidence="7">
    <location>
        <begin position="15"/>
        <end position="135"/>
    </location>
</feature>
<dbReference type="InterPro" id="IPR008962">
    <property type="entry name" value="PapD-like_sf"/>
</dbReference>
<reference evidence="8 9" key="1">
    <citation type="submission" date="2016-05" db="EMBL/GenBank/DDBJ databases">
        <title>Genome sequencing reveals origins of a unique bacterial endosymbiosis in the earliest lineages of terrestrial Fungi.</title>
        <authorList>
            <consortium name="DOE Joint Genome Institute"/>
            <person name="Uehling J."/>
            <person name="Gryganskyi A."/>
            <person name="Hameed K."/>
            <person name="Tschaplinski T."/>
            <person name="Misztal P."/>
            <person name="Wu S."/>
            <person name="Desiro A."/>
            <person name="Vande Pol N."/>
            <person name="Du Z.-Y."/>
            <person name="Zienkiewicz A."/>
            <person name="Zienkiewicz K."/>
            <person name="Morin E."/>
            <person name="Tisserant E."/>
            <person name="Splivallo R."/>
            <person name="Hainaut M."/>
            <person name="Henrissat B."/>
            <person name="Ohm R."/>
            <person name="Kuo A."/>
            <person name="Yan J."/>
            <person name="Lipzen A."/>
            <person name="Nolan M."/>
            <person name="Labutti K."/>
            <person name="Barry K."/>
            <person name="Goldstein A."/>
            <person name="Labbe J."/>
            <person name="Schadt C."/>
            <person name="Tuskan G."/>
            <person name="Grigoriev I."/>
            <person name="Martin F."/>
            <person name="Vilgalys R."/>
            <person name="Bonito G."/>
        </authorList>
    </citation>
    <scope>NUCLEOTIDE SEQUENCE [LARGE SCALE GENOMIC DNA]</scope>
    <source>
        <strain evidence="8 9">AG-77</strain>
    </source>
</reference>
<proteinExistence type="inferred from homology"/>
<keyword evidence="4" id="KW-1133">Transmembrane helix</keyword>
<protein>
    <recommendedName>
        <fullName evidence="7">MSP domain-containing protein</fullName>
    </recommendedName>
</protein>
<comment type="subcellular location">
    <subcellularLocation>
        <location evidence="1">Membrane</location>
        <topology evidence="1">Single-pass type IV membrane protein</topology>
    </subcellularLocation>
</comment>
<dbReference type="PROSITE" id="PS50202">
    <property type="entry name" value="MSP"/>
    <property type="match status" value="1"/>
</dbReference>
<dbReference type="AlphaFoldDB" id="A0A197JGV3"/>
<dbReference type="GO" id="GO:0005789">
    <property type="term" value="C:endoplasmic reticulum membrane"/>
    <property type="evidence" value="ECO:0007669"/>
    <property type="project" value="InterPro"/>
</dbReference>
<organism evidence="8 9">
    <name type="scientific">Linnemannia elongata AG-77</name>
    <dbReference type="NCBI Taxonomy" id="1314771"/>
    <lineage>
        <taxon>Eukaryota</taxon>
        <taxon>Fungi</taxon>
        <taxon>Fungi incertae sedis</taxon>
        <taxon>Mucoromycota</taxon>
        <taxon>Mortierellomycotina</taxon>
        <taxon>Mortierellomycetes</taxon>
        <taxon>Mortierellales</taxon>
        <taxon>Mortierellaceae</taxon>
        <taxon>Linnemannia</taxon>
    </lineage>
</organism>
<keyword evidence="9" id="KW-1185">Reference proteome</keyword>
<evidence type="ECO:0000256" key="5">
    <source>
        <dbReference type="ARBA" id="ARBA00023136"/>
    </source>
</evidence>
<dbReference type="Pfam" id="PF00635">
    <property type="entry name" value="Motile_Sperm"/>
    <property type="match status" value="1"/>
</dbReference>
<dbReference type="GO" id="GO:0033149">
    <property type="term" value="F:FFAT motif binding"/>
    <property type="evidence" value="ECO:0007669"/>
    <property type="project" value="TreeGrafter"/>
</dbReference>
<dbReference type="GO" id="GO:0061817">
    <property type="term" value="P:endoplasmic reticulum-plasma membrane tethering"/>
    <property type="evidence" value="ECO:0007669"/>
    <property type="project" value="TreeGrafter"/>
</dbReference>
<keyword evidence="5" id="KW-0472">Membrane</keyword>
<dbReference type="Gene3D" id="2.60.40.10">
    <property type="entry name" value="Immunoglobulins"/>
    <property type="match status" value="1"/>
</dbReference>
<dbReference type="STRING" id="1314771.A0A197JGV3"/>
<accession>A0A197JGV3</accession>
<dbReference type="Proteomes" id="UP000078512">
    <property type="component" value="Unassembled WGS sequence"/>
</dbReference>
<comment type="similarity">
    <text evidence="2">Belongs to the VAMP-associated protein (VAP) (TC 9.B.17) family.</text>
</comment>
<evidence type="ECO:0000256" key="4">
    <source>
        <dbReference type="ARBA" id="ARBA00022989"/>
    </source>
</evidence>
<evidence type="ECO:0000256" key="3">
    <source>
        <dbReference type="ARBA" id="ARBA00022692"/>
    </source>
</evidence>
<feature type="region of interest" description="Disordered" evidence="6">
    <location>
        <begin position="114"/>
        <end position="135"/>
    </location>
</feature>
<dbReference type="InterPro" id="IPR016763">
    <property type="entry name" value="VAP"/>
</dbReference>
<evidence type="ECO:0000259" key="7">
    <source>
        <dbReference type="PROSITE" id="PS50202"/>
    </source>
</evidence>
<dbReference type="GO" id="GO:0005886">
    <property type="term" value="C:plasma membrane"/>
    <property type="evidence" value="ECO:0007669"/>
    <property type="project" value="TreeGrafter"/>
</dbReference>
<sequence>MSTTSQQQQPDSQQGLSTSPSNEILRISPQQFHFTASRVSPGQVSKVKLKNLSSSPVGYKFKTNAPMKYSVKPVLGVLAPDESIKIFVRCDNWISPQDRFLLQCIVLKDDEEAKSIDSRSGFDGLSLPSQSYSLR</sequence>
<evidence type="ECO:0000313" key="8">
    <source>
        <dbReference type="EMBL" id="OAQ24412.1"/>
    </source>
</evidence>
<dbReference type="InterPro" id="IPR000535">
    <property type="entry name" value="MSP_dom"/>
</dbReference>
<dbReference type="GO" id="GO:0090158">
    <property type="term" value="P:endoplasmic reticulum membrane organization"/>
    <property type="evidence" value="ECO:0007669"/>
    <property type="project" value="TreeGrafter"/>
</dbReference>
<evidence type="ECO:0000256" key="2">
    <source>
        <dbReference type="ARBA" id="ARBA00008932"/>
    </source>
</evidence>
<name>A0A197JGV3_9FUNG</name>
<gene>
    <name evidence="8" type="ORF">K457DRAFT_129759</name>
</gene>
<dbReference type="SUPFAM" id="SSF49354">
    <property type="entry name" value="PapD-like"/>
    <property type="match status" value="1"/>
</dbReference>
<feature type="compositionally biased region" description="Low complexity" evidence="6">
    <location>
        <begin position="1"/>
        <end position="18"/>
    </location>
</feature>
<feature type="region of interest" description="Disordered" evidence="6">
    <location>
        <begin position="1"/>
        <end position="22"/>
    </location>
</feature>
<evidence type="ECO:0000313" key="9">
    <source>
        <dbReference type="Proteomes" id="UP000078512"/>
    </source>
</evidence>
<dbReference type="InterPro" id="IPR013783">
    <property type="entry name" value="Ig-like_fold"/>
</dbReference>
<keyword evidence="3" id="KW-0812">Transmembrane</keyword>
<dbReference type="EMBL" id="KV442094">
    <property type="protein sequence ID" value="OAQ24412.1"/>
    <property type="molecule type" value="Genomic_DNA"/>
</dbReference>
<dbReference type="PANTHER" id="PTHR10809">
    <property type="entry name" value="VESICLE-ASSOCIATED MEMBRANE PROTEIN-ASSOCIATED PROTEIN"/>
    <property type="match status" value="1"/>
</dbReference>
<evidence type="ECO:0000256" key="6">
    <source>
        <dbReference type="SAM" id="MobiDB-lite"/>
    </source>
</evidence>
<dbReference type="PANTHER" id="PTHR10809:SF6">
    <property type="entry name" value="AT11025P-RELATED"/>
    <property type="match status" value="1"/>
</dbReference>